<name>A0AAV9DQ36_ACOCL</name>
<feature type="region of interest" description="Disordered" evidence="1">
    <location>
        <begin position="1"/>
        <end position="45"/>
    </location>
</feature>
<gene>
    <name evidence="2" type="ORF">QJS10_CPB12g00435</name>
</gene>
<dbReference type="Proteomes" id="UP001180020">
    <property type="component" value="Unassembled WGS sequence"/>
</dbReference>
<feature type="compositionally biased region" description="Basic and acidic residues" evidence="1">
    <location>
        <begin position="1"/>
        <end position="44"/>
    </location>
</feature>
<comment type="caution">
    <text evidence="2">The sequence shown here is derived from an EMBL/GenBank/DDBJ whole genome shotgun (WGS) entry which is preliminary data.</text>
</comment>
<proteinExistence type="predicted"/>
<organism evidence="2 3">
    <name type="scientific">Acorus calamus</name>
    <name type="common">Sweet flag</name>
    <dbReference type="NCBI Taxonomy" id="4465"/>
    <lineage>
        <taxon>Eukaryota</taxon>
        <taxon>Viridiplantae</taxon>
        <taxon>Streptophyta</taxon>
        <taxon>Embryophyta</taxon>
        <taxon>Tracheophyta</taxon>
        <taxon>Spermatophyta</taxon>
        <taxon>Magnoliopsida</taxon>
        <taxon>Liliopsida</taxon>
        <taxon>Acoraceae</taxon>
        <taxon>Acorus</taxon>
    </lineage>
</organism>
<accession>A0AAV9DQ36</accession>
<dbReference type="AlphaFoldDB" id="A0AAV9DQ36"/>
<evidence type="ECO:0000313" key="3">
    <source>
        <dbReference type="Proteomes" id="UP001180020"/>
    </source>
</evidence>
<reference evidence="2" key="1">
    <citation type="journal article" date="2023" name="Nat. Commun.">
        <title>Diploid and tetraploid genomes of Acorus and the evolution of monocots.</title>
        <authorList>
            <person name="Ma L."/>
            <person name="Liu K.W."/>
            <person name="Li Z."/>
            <person name="Hsiao Y.Y."/>
            <person name="Qi Y."/>
            <person name="Fu T."/>
            <person name="Tang G.D."/>
            <person name="Zhang D."/>
            <person name="Sun W.H."/>
            <person name="Liu D.K."/>
            <person name="Li Y."/>
            <person name="Chen G.Z."/>
            <person name="Liu X.D."/>
            <person name="Liao X.Y."/>
            <person name="Jiang Y.T."/>
            <person name="Yu X."/>
            <person name="Hao Y."/>
            <person name="Huang J."/>
            <person name="Zhao X.W."/>
            <person name="Ke S."/>
            <person name="Chen Y.Y."/>
            <person name="Wu W.L."/>
            <person name="Hsu J.L."/>
            <person name="Lin Y.F."/>
            <person name="Huang M.D."/>
            <person name="Li C.Y."/>
            <person name="Huang L."/>
            <person name="Wang Z.W."/>
            <person name="Zhao X."/>
            <person name="Zhong W.Y."/>
            <person name="Peng D.H."/>
            <person name="Ahmad S."/>
            <person name="Lan S."/>
            <person name="Zhang J.S."/>
            <person name="Tsai W.C."/>
            <person name="Van de Peer Y."/>
            <person name="Liu Z.J."/>
        </authorList>
    </citation>
    <scope>NUCLEOTIDE SEQUENCE</scope>
    <source>
        <strain evidence="2">CP</strain>
    </source>
</reference>
<keyword evidence="3" id="KW-1185">Reference proteome</keyword>
<evidence type="ECO:0000256" key="1">
    <source>
        <dbReference type="SAM" id="MobiDB-lite"/>
    </source>
</evidence>
<reference evidence="2" key="2">
    <citation type="submission" date="2023-06" db="EMBL/GenBank/DDBJ databases">
        <authorList>
            <person name="Ma L."/>
            <person name="Liu K.-W."/>
            <person name="Li Z."/>
            <person name="Hsiao Y.-Y."/>
            <person name="Qi Y."/>
            <person name="Fu T."/>
            <person name="Tang G."/>
            <person name="Zhang D."/>
            <person name="Sun W.-H."/>
            <person name="Liu D.-K."/>
            <person name="Li Y."/>
            <person name="Chen G.-Z."/>
            <person name="Liu X.-D."/>
            <person name="Liao X.-Y."/>
            <person name="Jiang Y.-T."/>
            <person name="Yu X."/>
            <person name="Hao Y."/>
            <person name="Huang J."/>
            <person name="Zhao X.-W."/>
            <person name="Ke S."/>
            <person name="Chen Y.-Y."/>
            <person name="Wu W.-L."/>
            <person name="Hsu J.-L."/>
            <person name="Lin Y.-F."/>
            <person name="Huang M.-D."/>
            <person name="Li C.-Y."/>
            <person name="Huang L."/>
            <person name="Wang Z.-W."/>
            <person name="Zhao X."/>
            <person name="Zhong W.-Y."/>
            <person name="Peng D.-H."/>
            <person name="Ahmad S."/>
            <person name="Lan S."/>
            <person name="Zhang J.-S."/>
            <person name="Tsai W.-C."/>
            <person name="Van De Peer Y."/>
            <person name="Liu Z.-J."/>
        </authorList>
    </citation>
    <scope>NUCLEOTIDE SEQUENCE</scope>
    <source>
        <strain evidence="2">CP</strain>
        <tissue evidence="2">Leaves</tissue>
    </source>
</reference>
<sequence length="131" mass="14932">MPHDRGQANDDASRRREGQRRRICEGMKKKTENGERRRRGENERGGITCQEDCGEVATIYFCFNQRFAAFVAPLTYGRVNITVSSIYISKECHEACDGQGLKTENHVGSLIREFDFIEYNPAGWIVVADPK</sequence>
<protein>
    <submittedName>
        <fullName evidence="2">Uncharacterized protein</fullName>
    </submittedName>
</protein>
<dbReference type="EMBL" id="JAUJYO010000012">
    <property type="protein sequence ID" value="KAK1303076.1"/>
    <property type="molecule type" value="Genomic_DNA"/>
</dbReference>
<evidence type="ECO:0000313" key="2">
    <source>
        <dbReference type="EMBL" id="KAK1303076.1"/>
    </source>
</evidence>